<feature type="signal peptide" evidence="1">
    <location>
        <begin position="1"/>
        <end position="20"/>
    </location>
</feature>
<dbReference type="EMBL" id="AYKW01000005">
    <property type="protein sequence ID" value="PIL34454.1"/>
    <property type="molecule type" value="Genomic_DNA"/>
</dbReference>
<evidence type="ECO:0000256" key="1">
    <source>
        <dbReference type="SAM" id="SignalP"/>
    </source>
</evidence>
<proteinExistence type="predicted"/>
<comment type="caution">
    <text evidence="2">The sequence shown here is derived from an EMBL/GenBank/DDBJ whole genome shotgun (WGS) entry which is preliminary data.</text>
</comment>
<protein>
    <recommendedName>
        <fullName evidence="4">Transporter</fullName>
    </recommendedName>
</protein>
<name>A0A2G8SL15_9APHY</name>
<evidence type="ECO:0000313" key="3">
    <source>
        <dbReference type="Proteomes" id="UP000230002"/>
    </source>
</evidence>
<gene>
    <name evidence="2" type="ORF">GSI_03230</name>
</gene>
<keyword evidence="3" id="KW-1185">Reference proteome</keyword>
<organism evidence="2 3">
    <name type="scientific">Ganoderma sinense ZZ0214-1</name>
    <dbReference type="NCBI Taxonomy" id="1077348"/>
    <lineage>
        <taxon>Eukaryota</taxon>
        <taxon>Fungi</taxon>
        <taxon>Dikarya</taxon>
        <taxon>Basidiomycota</taxon>
        <taxon>Agaricomycotina</taxon>
        <taxon>Agaricomycetes</taxon>
        <taxon>Polyporales</taxon>
        <taxon>Polyporaceae</taxon>
        <taxon>Ganoderma</taxon>
    </lineage>
</organism>
<keyword evidence="1" id="KW-0732">Signal</keyword>
<evidence type="ECO:0000313" key="2">
    <source>
        <dbReference type="EMBL" id="PIL34454.1"/>
    </source>
</evidence>
<reference evidence="2 3" key="1">
    <citation type="journal article" date="2015" name="Sci. Rep.">
        <title>Chromosome-level genome map provides insights into diverse defense mechanisms in the medicinal fungus Ganoderma sinense.</title>
        <authorList>
            <person name="Zhu Y."/>
            <person name="Xu J."/>
            <person name="Sun C."/>
            <person name="Zhou S."/>
            <person name="Xu H."/>
            <person name="Nelson D.R."/>
            <person name="Qian J."/>
            <person name="Song J."/>
            <person name="Luo H."/>
            <person name="Xiang L."/>
            <person name="Li Y."/>
            <person name="Xu Z."/>
            <person name="Ji A."/>
            <person name="Wang L."/>
            <person name="Lu S."/>
            <person name="Hayward A."/>
            <person name="Sun W."/>
            <person name="Li X."/>
            <person name="Schwartz D.C."/>
            <person name="Wang Y."/>
            <person name="Chen S."/>
        </authorList>
    </citation>
    <scope>NUCLEOTIDE SEQUENCE [LARGE SCALE GENOMIC DNA]</scope>
    <source>
        <strain evidence="2 3">ZZ0214-1</strain>
    </source>
</reference>
<dbReference type="AlphaFoldDB" id="A0A2G8SL15"/>
<feature type="chain" id="PRO_5013849642" description="Transporter" evidence="1">
    <location>
        <begin position="21"/>
        <end position="81"/>
    </location>
</feature>
<accession>A0A2G8SL15</accession>
<sequence>MSPIAFILFITLLLAPMSLAGPIQPRSSPTTVDSVSASAASSSDVPLPVFTFGPTGLPHASAPTMTDAPTSSLILEMDWLS</sequence>
<evidence type="ECO:0008006" key="4">
    <source>
        <dbReference type="Google" id="ProtNLM"/>
    </source>
</evidence>
<dbReference type="Proteomes" id="UP000230002">
    <property type="component" value="Unassembled WGS sequence"/>
</dbReference>